<dbReference type="PANTHER" id="PTHR45527:SF1">
    <property type="entry name" value="FATTY ACID SYNTHASE"/>
    <property type="match status" value="1"/>
</dbReference>
<dbReference type="Proteomes" id="UP000032234">
    <property type="component" value="Chromosome"/>
</dbReference>
<protein>
    <recommendedName>
        <fullName evidence="1">Condensation domain-containing protein</fullName>
    </recommendedName>
</protein>
<dbReference type="STRING" id="477245.TU94_30825"/>
<dbReference type="InterPro" id="IPR001242">
    <property type="entry name" value="Condensation_dom"/>
</dbReference>
<evidence type="ECO:0000313" key="3">
    <source>
        <dbReference type="Proteomes" id="UP000032234"/>
    </source>
</evidence>
<organism evidence="2 3">
    <name type="scientific">Streptomyces cyaneogriseus subsp. noncyanogenus</name>
    <dbReference type="NCBI Taxonomy" id="477245"/>
    <lineage>
        <taxon>Bacteria</taxon>
        <taxon>Bacillati</taxon>
        <taxon>Actinomycetota</taxon>
        <taxon>Actinomycetes</taxon>
        <taxon>Kitasatosporales</taxon>
        <taxon>Streptomycetaceae</taxon>
        <taxon>Streptomyces</taxon>
    </lineage>
</organism>
<dbReference type="EMBL" id="CP010849">
    <property type="protein sequence ID" value="AJP05167.1"/>
    <property type="molecule type" value="Genomic_DNA"/>
</dbReference>
<dbReference type="GO" id="GO:0047527">
    <property type="term" value="F:2,3-dihydroxybenzoate-serine ligase activity"/>
    <property type="evidence" value="ECO:0007669"/>
    <property type="project" value="TreeGrafter"/>
</dbReference>
<dbReference type="OrthoDB" id="3405520at2"/>
<dbReference type="Gene3D" id="3.30.559.30">
    <property type="entry name" value="Nonribosomal peptide synthetase, condensation domain"/>
    <property type="match status" value="1"/>
</dbReference>
<keyword evidence="3" id="KW-1185">Reference proteome</keyword>
<dbReference type="Gene3D" id="3.30.559.10">
    <property type="entry name" value="Chloramphenicol acetyltransferase-like domain"/>
    <property type="match status" value="1"/>
</dbReference>
<dbReference type="GO" id="GO:0031177">
    <property type="term" value="F:phosphopantetheine binding"/>
    <property type="evidence" value="ECO:0007669"/>
    <property type="project" value="TreeGrafter"/>
</dbReference>
<sequence>MKMERFELAFSGLPSRTGPLTFGQQAMWNNLKKITPHDEHVNICFPVPLREGVAVGSVTEALRTLLTRHEALRTVYRDDGGGAPRQEVRGSGAVEVLVVECAASSREQGRQTAKQEINRHFDPAADLPLRVALVRWDGGVRELLLSVCHLASDAAGNAVIRRELTHLLTPRRPSLPPVRGRQPVDHALWERSEKVTRAQTRRADYWRRTFMECAAVPPMRPAGDGRSGEGARFRHGELLSPGLDAAASVAARGLGVSQAAVLLAALTEELARRAGAARLPMFLRVANRHFPGVKETVACLAQNSLLLVGADPAGLHRTAVNIHTGMMKALLHAHYDPAVRDGVQADLAELGVRLRPEELSTFNHIPSHLYSRPNAVPVPGGGRFTWLEEAENEHFRFFVNAGPGDRLSLFADTRHLPADAVEDCLRQASRRILAQT</sequence>
<evidence type="ECO:0000313" key="2">
    <source>
        <dbReference type="EMBL" id="AJP05167.1"/>
    </source>
</evidence>
<proteinExistence type="predicted"/>
<dbReference type="GO" id="GO:0009366">
    <property type="term" value="C:enterobactin synthetase complex"/>
    <property type="evidence" value="ECO:0007669"/>
    <property type="project" value="TreeGrafter"/>
</dbReference>
<dbReference type="HOGENOM" id="CLU_032284_0_0_11"/>
<dbReference type="GO" id="GO:0043041">
    <property type="term" value="P:amino acid activation for nonribosomal peptide biosynthetic process"/>
    <property type="evidence" value="ECO:0007669"/>
    <property type="project" value="TreeGrafter"/>
</dbReference>
<dbReference type="Pfam" id="PF00668">
    <property type="entry name" value="Condensation"/>
    <property type="match status" value="1"/>
</dbReference>
<dbReference type="InterPro" id="IPR023213">
    <property type="entry name" value="CAT-like_dom_sf"/>
</dbReference>
<dbReference type="GO" id="GO:0005829">
    <property type="term" value="C:cytosol"/>
    <property type="evidence" value="ECO:0007669"/>
    <property type="project" value="TreeGrafter"/>
</dbReference>
<dbReference type="GO" id="GO:0009239">
    <property type="term" value="P:enterobactin biosynthetic process"/>
    <property type="evidence" value="ECO:0007669"/>
    <property type="project" value="TreeGrafter"/>
</dbReference>
<dbReference type="SUPFAM" id="SSF52777">
    <property type="entry name" value="CoA-dependent acyltransferases"/>
    <property type="match status" value="2"/>
</dbReference>
<accession>A0A0C5FYN4</accession>
<dbReference type="AlphaFoldDB" id="A0A0C5FYN4"/>
<reference evidence="2 3" key="1">
    <citation type="submission" date="2015-02" db="EMBL/GenBank/DDBJ databases">
        <title>Genome sequence of thermotolerant Streptomyces cyaneogriseus subsp. Noncyanogenus NMWT1, the producer of nematocidal antibiotics nemadectin.</title>
        <authorList>
            <person name="Wang H."/>
            <person name="Li C."/>
            <person name="Xiang W."/>
            <person name="Wang X."/>
        </authorList>
    </citation>
    <scope>NUCLEOTIDE SEQUENCE [LARGE SCALE GENOMIC DNA]</scope>
    <source>
        <strain evidence="2 3">NMWT 1</strain>
    </source>
</reference>
<gene>
    <name evidence="2" type="ORF">TU94_30825</name>
</gene>
<feature type="domain" description="Condensation" evidence="1">
    <location>
        <begin position="18"/>
        <end position="297"/>
    </location>
</feature>
<dbReference type="PANTHER" id="PTHR45527">
    <property type="entry name" value="NONRIBOSOMAL PEPTIDE SYNTHETASE"/>
    <property type="match status" value="1"/>
</dbReference>
<dbReference type="PATRIC" id="fig|477245.3.peg.6565"/>
<dbReference type="KEGG" id="scw:TU94_30825"/>
<name>A0A0C5FYN4_9ACTN</name>
<dbReference type="GO" id="GO:0008610">
    <property type="term" value="P:lipid biosynthetic process"/>
    <property type="evidence" value="ECO:0007669"/>
    <property type="project" value="UniProtKB-ARBA"/>
</dbReference>
<evidence type="ECO:0000259" key="1">
    <source>
        <dbReference type="Pfam" id="PF00668"/>
    </source>
</evidence>